<evidence type="ECO:0000313" key="12">
    <source>
        <dbReference type="Proteomes" id="UP000004619"/>
    </source>
</evidence>
<protein>
    <recommendedName>
        <fullName evidence="7 8">Peptidyl-tRNA hydrolase</fullName>
        <shortName evidence="8">Pth</shortName>
        <ecNumber evidence="1 8">3.1.1.29</ecNumber>
    </recommendedName>
</protein>
<organism evidence="11 12">
    <name type="scientific">Faecalibacterium duncaniae (strain DSM 17677 / JCM 31915 / A2-165)</name>
    <name type="common">Faecalibacterium prausnitzii</name>
    <dbReference type="NCBI Taxonomy" id="411483"/>
    <lineage>
        <taxon>Bacteria</taxon>
        <taxon>Bacillati</taxon>
        <taxon>Bacillota</taxon>
        <taxon>Clostridia</taxon>
        <taxon>Eubacteriales</taxon>
        <taxon>Oscillospiraceae</taxon>
        <taxon>Faecalibacterium</taxon>
    </lineage>
</organism>
<feature type="site" description="Stabilizes the basic form of H active site to accept a proton" evidence="8">
    <location>
        <position position="161"/>
    </location>
</feature>
<dbReference type="PATRIC" id="fig|411483.3.peg.536"/>
<feature type="binding site" evidence="8">
    <location>
        <position position="182"/>
    </location>
    <ligand>
        <name>tRNA</name>
        <dbReference type="ChEBI" id="CHEBI:17843"/>
    </ligand>
</feature>
<evidence type="ECO:0000256" key="1">
    <source>
        <dbReference type="ARBA" id="ARBA00013260"/>
    </source>
</evidence>
<comment type="catalytic activity">
    <reaction evidence="6 8 9">
        <text>an N-acyl-L-alpha-aminoacyl-tRNA + H2O = an N-acyl-L-amino acid + a tRNA + H(+)</text>
        <dbReference type="Rhea" id="RHEA:54448"/>
        <dbReference type="Rhea" id="RHEA-COMP:10123"/>
        <dbReference type="Rhea" id="RHEA-COMP:13883"/>
        <dbReference type="ChEBI" id="CHEBI:15377"/>
        <dbReference type="ChEBI" id="CHEBI:15378"/>
        <dbReference type="ChEBI" id="CHEBI:59874"/>
        <dbReference type="ChEBI" id="CHEBI:78442"/>
        <dbReference type="ChEBI" id="CHEBI:138191"/>
        <dbReference type="EC" id="3.1.1.29"/>
    </reaction>
</comment>
<accession>C7H317</accession>
<dbReference type="HAMAP" id="MF_00083">
    <property type="entry name" value="Pept_tRNA_hydro_bact"/>
    <property type="match status" value="1"/>
</dbReference>
<sequence length="257" mass="28073">MQASAFSICSIVNFQQFVKVWSAGGRPPFLLFFPQNRFLFLRAYVILKNCTTHYFMQKRKGKTTTMNANDIWLIAGLGNPEAKYDGTRHNAGFAALDSLAGKWGISVSKTKFQGLWGQGEVDGHKVVLLKPLTYMNLSGDSIAPLAGFFKIPADHVIVLCDDITQAPGKLRIRPSGSAGGHNGLKSIIARLGGENFPRIRIGVGAKPRPDYDLADWVLGKFPPEDAKAMADRYPDLEAAAKLIMDGKLGLAQSKYNG</sequence>
<dbReference type="EMBL" id="ACOP02000009">
    <property type="protein sequence ID" value="EEU97751.1"/>
    <property type="molecule type" value="Genomic_DNA"/>
</dbReference>
<dbReference type="EC" id="3.1.1.29" evidence="1 8"/>
<dbReference type="PANTHER" id="PTHR17224">
    <property type="entry name" value="PEPTIDYL-TRNA HYDROLASE"/>
    <property type="match status" value="1"/>
</dbReference>
<feature type="site" description="Discriminates between blocked and unblocked aminoacyl-tRNA" evidence="8">
    <location>
        <position position="79"/>
    </location>
</feature>
<keyword evidence="3 8" id="KW-0378">Hydrolase</keyword>
<evidence type="ECO:0000256" key="3">
    <source>
        <dbReference type="ARBA" id="ARBA00022801"/>
    </source>
</evidence>
<dbReference type="PANTHER" id="PTHR17224:SF1">
    <property type="entry name" value="PEPTIDYL-TRNA HYDROLASE"/>
    <property type="match status" value="1"/>
</dbReference>
<evidence type="ECO:0000256" key="8">
    <source>
        <dbReference type="HAMAP-Rule" id="MF_00083"/>
    </source>
</evidence>
<dbReference type="AlphaFoldDB" id="C7H317"/>
<dbReference type="HOGENOM" id="CLU_062456_4_0_9"/>
<dbReference type="eggNOG" id="COG0193">
    <property type="taxonomic scope" value="Bacteria"/>
</dbReference>
<evidence type="ECO:0000256" key="5">
    <source>
        <dbReference type="ARBA" id="ARBA00038063"/>
    </source>
</evidence>
<dbReference type="GO" id="GO:0006515">
    <property type="term" value="P:protein quality control for misfolded or incompletely synthesized proteins"/>
    <property type="evidence" value="ECO:0007669"/>
    <property type="project" value="UniProtKB-UniRule"/>
</dbReference>
<dbReference type="InterPro" id="IPR001328">
    <property type="entry name" value="Pept_tRNA_hydro"/>
</dbReference>
<comment type="subunit">
    <text evidence="8">Monomer.</text>
</comment>
<dbReference type="InterPro" id="IPR018171">
    <property type="entry name" value="Pept_tRNA_hydro_CS"/>
</dbReference>
<dbReference type="NCBIfam" id="TIGR00447">
    <property type="entry name" value="pth"/>
    <property type="match status" value="1"/>
</dbReference>
<comment type="function">
    <text evidence="8">Catalyzes the release of premature peptidyl moieties from peptidyl-tRNA molecules trapped in stalled 50S ribosomal subunits, and thus maintains levels of free tRNAs and 50S ribosomes.</text>
</comment>
<dbReference type="STRING" id="411483.FAEPRAA2165_00665"/>
<reference evidence="11" key="1">
    <citation type="submission" date="2009-08" db="EMBL/GenBank/DDBJ databases">
        <authorList>
            <person name="Weinstock G."/>
            <person name="Sodergren E."/>
            <person name="Clifton S."/>
            <person name="Fulton L."/>
            <person name="Fulton B."/>
            <person name="Courtney L."/>
            <person name="Fronick C."/>
            <person name="Harrison M."/>
            <person name="Strong C."/>
            <person name="Farmer C."/>
            <person name="Delahaunty K."/>
            <person name="Markovic C."/>
            <person name="Hall O."/>
            <person name="Minx P."/>
            <person name="Tomlinson C."/>
            <person name="Mitreva M."/>
            <person name="Nelson J."/>
            <person name="Hou S."/>
            <person name="Wollam A."/>
            <person name="Pepin K.H."/>
            <person name="Johnson M."/>
            <person name="Bhonagiri V."/>
            <person name="Nash W.E."/>
            <person name="Warren W."/>
            <person name="Chinwalla A."/>
            <person name="Mardis E.R."/>
            <person name="Wilson R.K."/>
        </authorList>
    </citation>
    <scope>NUCLEOTIDE SEQUENCE [LARGE SCALE GENOMIC DNA]</scope>
    <source>
        <strain evidence="11">A2-165</strain>
    </source>
</reference>
<dbReference type="Pfam" id="PF01195">
    <property type="entry name" value="Pept_tRNA_hydro"/>
    <property type="match status" value="1"/>
</dbReference>
<evidence type="ECO:0000256" key="4">
    <source>
        <dbReference type="ARBA" id="ARBA00022884"/>
    </source>
</evidence>
<feature type="binding site" evidence="8">
    <location>
        <position position="136"/>
    </location>
    <ligand>
        <name>tRNA</name>
        <dbReference type="ChEBI" id="CHEBI:17843"/>
    </ligand>
</feature>
<dbReference type="GO" id="GO:0004045">
    <property type="term" value="F:peptidyl-tRNA hydrolase activity"/>
    <property type="evidence" value="ECO:0007669"/>
    <property type="project" value="UniProtKB-UniRule"/>
</dbReference>
<gene>
    <name evidence="8 11" type="primary">pth</name>
    <name evidence="11" type="ORF">FAEPRAA2165_00665</name>
</gene>
<dbReference type="GO" id="GO:0000049">
    <property type="term" value="F:tRNA binding"/>
    <property type="evidence" value="ECO:0007669"/>
    <property type="project" value="UniProtKB-UniRule"/>
</dbReference>
<proteinExistence type="inferred from homology"/>
<keyword evidence="4 8" id="KW-0694">RNA-binding</keyword>
<evidence type="ECO:0000256" key="2">
    <source>
        <dbReference type="ARBA" id="ARBA00022555"/>
    </source>
</evidence>
<dbReference type="CDD" id="cd00462">
    <property type="entry name" value="PTH"/>
    <property type="match status" value="1"/>
</dbReference>
<dbReference type="SUPFAM" id="SSF53178">
    <property type="entry name" value="Peptidyl-tRNA hydrolase-like"/>
    <property type="match status" value="1"/>
</dbReference>
<dbReference type="InterPro" id="IPR036416">
    <property type="entry name" value="Pept_tRNA_hydro_sf"/>
</dbReference>
<feature type="binding site" evidence="8">
    <location>
        <position position="84"/>
    </location>
    <ligand>
        <name>tRNA</name>
        <dbReference type="ChEBI" id="CHEBI:17843"/>
    </ligand>
</feature>
<keyword evidence="12" id="KW-1185">Reference proteome</keyword>
<dbReference type="Proteomes" id="UP000004619">
    <property type="component" value="Unassembled WGS sequence"/>
</dbReference>
<comment type="function">
    <text evidence="8">Hydrolyzes ribosome-free peptidyl-tRNAs (with 1 or more amino acids incorporated), which drop off the ribosome during protein synthesis, or as a result of ribosome stalling.</text>
</comment>
<name>C7H317_FAED2</name>
<evidence type="ECO:0000256" key="9">
    <source>
        <dbReference type="RuleBase" id="RU000673"/>
    </source>
</evidence>
<keyword evidence="8" id="KW-0963">Cytoplasm</keyword>
<comment type="subcellular location">
    <subcellularLocation>
        <location evidence="8">Cytoplasm</location>
    </subcellularLocation>
</comment>
<dbReference type="PROSITE" id="PS01195">
    <property type="entry name" value="PEPT_TRNA_HYDROL_1"/>
    <property type="match status" value="1"/>
</dbReference>
<feature type="binding site" evidence="8">
    <location>
        <position position="134"/>
    </location>
    <ligand>
        <name>tRNA</name>
        <dbReference type="ChEBI" id="CHEBI:17843"/>
    </ligand>
</feature>
<comment type="caution">
    <text evidence="11">The sequence shown here is derived from an EMBL/GenBank/DDBJ whole genome shotgun (WGS) entry which is preliminary data.</text>
</comment>
<dbReference type="PROSITE" id="PS01196">
    <property type="entry name" value="PEPT_TRNA_HYDROL_2"/>
    <property type="match status" value="1"/>
</dbReference>
<dbReference type="FunFam" id="3.40.50.1470:FF:000001">
    <property type="entry name" value="Peptidyl-tRNA hydrolase"/>
    <property type="match status" value="1"/>
</dbReference>
<dbReference type="GO" id="GO:0005737">
    <property type="term" value="C:cytoplasm"/>
    <property type="evidence" value="ECO:0007669"/>
    <property type="project" value="UniProtKB-SubCell"/>
</dbReference>
<comment type="similarity">
    <text evidence="5 8 10">Belongs to the PTH family.</text>
</comment>
<evidence type="ECO:0000313" key="11">
    <source>
        <dbReference type="EMBL" id="EEU97751.1"/>
    </source>
</evidence>
<keyword evidence="2 8" id="KW-0820">tRNA-binding</keyword>
<evidence type="ECO:0000256" key="10">
    <source>
        <dbReference type="RuleBase" id="RU004320"/>
    </source>
</evidence>
<dbReference type="Gene3D" id="3.40.50.1470">
    <property type="entry name" value="Peptidyl-tRNA hydrolase"/>
    <property type="match status" value="1"/>
</dbReference>
<evidence type="ECO:0000256" key="7">
    <source>
        <dbReference type="ARBA" id="ARBA00050038"/>
    </source>
</evidence>
<evidence type="ECO:0000256" key="6">
    <source>
        <dbReference type="ARBA" id="ARBA00048707"/>
    </source>
</evidence>
<dbReference type="GO" id="GO:0072344">
    <property type="term" value="P:rescue of stalled ribosome"/>
    <property type="evidence" value="ECO:0007669"/>
    <property type="project" value="UniProtKB-UniRule"/>
</dbReference>
<feature type="active site" description="Proton acceptor" evidence="8">
    <location>
        <position position="89"/>
    </location>
</feature>